<dbReference type="AlphaFoldDB" id="A0A7H4PK04"/>
<organism evidence="2 3">
    <name type="scientific">Klebsiella michiganensis</name>
    <dbReference type="NCBI Taxonomy" id="1134687"/>
    <lineage>
        <taxon>Bacteria</taxon>
        <taxon>Pseudomonadati</taxon>
        <taxon>Pseudomonadota</taxon>
        <taxon>Gammaproteobacteria</taxon>
        <taxon>Enterobacterales</taxon>
        <taxon>Enterobacteriaceae</taxon>
        <taxon>Klebsiella/Raoultella group</taxon>
        <taxon>Klebsiella</taxon>
    </lineage>
</organism>
<proteinExistence type="predicted"/>
<reference evidence="2 3" key="1">
    <citation type="submission" date="2018-06" db="EMBL/GenBank/DDBJ databases">
        <authorList>
            <consortium name="Pathogen Informatics"/>
            <person name="Doyle S."/>
        </authorList>
    </citation>
    <scope>NUCLEOTIDE SEQUENCE [LARGE SCALE GENOMIC DNA]</scope>
    <source>
        <strain evidence="2 3">NCTC11685</strain>
    </source>
</reference>
<evidence type="ECO:0000313" key="2">
    <source>
        <dbReference type="EMBL" id="STW78727.1"/>
    </source>
</evidence>
<feature type="transmembrane region" description="Helical" evidence="1">
    <location>
        <begin position="57"/>
        <end position="82"/>
    </location>
</feature>
<dbReference type="EMBL" id="UGMS01000003">
    <property type="protein sequence ID" value="STW78727.1"/>
    <property type="molecule type" value="Genomic_DNA"/>
</dbReference>
<accession>A0A7H4PK04</accession>
<evidence type="ECO:0000256" key="1">
    <source>
        <dbReference type="SAM" id="Phobius"/>
    </source>
</evidence>
<comment type="caution">
    <text evidence="2">The sequence shown here is derived from an EMBL/GenBank/DDBJ whole genome shotgun (WGS) entry which is preliminary data.</text>
</comment>
<keyword evidence="1" id="KW-1133">Transmembrane helix</keyword>
<sequence length="105" mass="11697">MVSLVAAMELLGDRQPLGWQTLALLALGLGCMLFALRHFRRTRWPMVHLDALKIPTFRVTMFGGSLFRASISAVPFLLPLLFQVGFWYGPLPLGGCWCWPCSSAT</sequence>
<dbReference type="Proteomes" id="UP000254863">
    <property type="component" value="Unassembled WGS sequence"/>
</dbReference>
<evidence type="ECO:0000313" key="3">
    <source>
        <dbReference type="Proteomes" id="UP000254863"/>
    </source>
</evidence>
<gene>
    <name evidence="2" type="primary">hsrA_4</name>
    <name evidence="2" type="ORF">NCTC11685_06040</name>
</gene>
<keyword evidence="1" id="KW-0472">Membrane</keyword>
<name>A0A7H4PK04_9ENTR</name>
<protein>
    <submittedName>
        <fullName evidence="2">Major facilitator superfamily permease</fullName>
    </submittedName>
</protein>
<keyword evidence="1" id="KW-0812">Transmembrane</keyword>
<feature type="transmembrane region" description="Helical" evidence="1">
    <location>
        <begin position="17"/>
        <end position="36"/>
    </location>
</feature>